<evidence type="ECO:0000256" key="6">
    <source>
        <dbReference type="ARBA" id="ARBA00023134"/>
    </source>
</evidence>
<dbReference type="NCBIfam" id="TIGR00231">
    <property type="entry name" value="small_GTP"/>
    <property type="match status" value="2"/>
</dbReference>
<sequence>MFWTHKFVSDRYTRLPSLPMLRHDSNQSAAGSSSFVCSGDGVRLVAPLRFERFSRKPRGSPQARHHYGVASLRLEPDGVPSRVATARLKASSTHKESNLPSSRQELVPKSSDDPAAASALRNDAQATSPETDTEPSSDAGLSENRTASDGVTEDLSIRGEAVTSAETGLRDETSPAAAERSAATSGVYRKSSLPLVAVIGRPNVGKSMLVNRISGTFRTGAVVEDTPGVTRDRTYQLANWSGRHFRVVDTGGLVFEDTPGDVFIPQIRQQALIALREADVVVLVVDGQQGVTTLDQDIAVFLRKTCDARGILGRRIPIVVAVNKCESQTMGEAQAAEFWELGLGQPLAISSIHGSGVAELLDEVCYYLPNHGDDQEEALLSQESGMRRVAIIGRPNVGKSSLLNALLGEERVIVSAVPGTTRDAIDELLIQRDPRTGRETCYLLIDTAGIRRKKNVEYGTEFFMINRAFKAIRRADVVLLVLDMEEGITDQDAELAERIVDEGKACVIVGNKWDALGRKDNRLHNEAQLRVRERLPVIHWADMIFVSAKTGQRIPRILALVDAAAAQHARRVSTAVLNEVLLEAVQWQAPPTNRRGQGGKIYYCTQVAVQPPTLALFVNDPELFPDTYKRYLERKFREALGFTGTPIRLLWRARKRRSKAASSRATRK</sequence>
<feature type="region of interest" description="Disordered" evidence="8">
    <location>
        <begin position="88"/>
        <end position="184"/>
    </location>
</feature>
<evidence type="ECO:0000256" key="7">
    <source>
        <dbReference type="ARBA" id="ARBA00032345"/>
    </source>
</evidence>
<dbReference type="InterPro" id="IPR006073">
    <property type="entry name" value="GTP-bd"/>
</dbReference>
<accession>M1V6J8</accession>
<dbReference type="InterPro" id="IPR016484">
    <property type="entry name" value="GTPase_Der"/>
</dbReference>
<dbReference type="FunFam" id="3.30.300.20:FF:000004">
    <property type="entry name" value="GTPase Der"/>
    <property type="match status" value="1"/>
</dbReference>
<dbReference type="GO" id="GO:0042254">
    <property type="term" value="P:ribosome biogenesis"/>
    <property type="evidence" value="ECO:0007669"/>
    <property type="project" value="UniProtKB-KW"/>
</dbReference>
<dbReference type="SUPFAM" id="SSF52540">
    <property type="entry name" value="P-loop containing nucleoside triphosphate hydrolases"/>
    <property type="match status" value="2"/>
</dbReference>
<dbReference type="Gene3D" id="3.30.300.20">
    <property type="match status" value="1"/>
</dbReference>
<dbReference type="AlphaFoldDB" id="M1V6J8"/>
<evidence type="ECO:0000313" key="10">
    <source>
        <dbReference type="EMBL" id="BAM78999.1"/>
    </source>
</evidence>
<dbReference type="SMART" id="SM00382">
    <property type="entry name" value="AAA"/>
    <property type="match status" value="2"/>
</dbReference>
<evidence type="ECO:0000256" key="3">
    <source>
        <dbReference type="ARBA" id="ARBA00022517"/>
    </source>
</evidence>
<dbReference type="PANTHER" id="PTHR43834:SF6">
    <property type="entry name" value="GTPASE DER"/>
    <property type="match status" value="1"/>
</dbReference>
<dbReference type="KEGG" id="cme:CYME_CMC059C"/>
<dbReference type="RefSeq" id="XP_005535285.1">
    <property type="nucleotide sequence ID" value="XM_005535228.1"/>
</dbReference>
<protein>
    <recommendedName>
        <fullName evidence="2">GTPase Der</fullName>
    </recommendedName>
    <alternativeName>
        <fullName evidence="7">GTP-binding protein EngA</fullName>
    </alternativeName>
</protein>
<dbReference type="HAMAP" id="MF_00195">
    <property type="entry name" value="GTPase_Der"/>
    <property type="match status" value="1"/>
</dbReference>
<dbReference type="FunFam" id="3.40.50.300:FF:000040">
    <property type="entry name" value="GTPase Der"/>
    <property type="match status" value="1"/>
</dbReference>
<evidence type="ECO:0000256" key="1">
    <source>
        <dbReference type="ARBA" id="ARBA00008279"/>
    </source>
</evidence>
<feature type="domain" description="EngA-type G" evidence="9">
    <location>
        <begin position="387"/>
        <end position="569"/>
    </location>
</feature>
<dbReference type="Pfam" id="PF14714">
    <property type="entry name" value="KH_dom-like"/>
    <property type="match status" value="1"/>
</dbReference>
<dbReference type="CDD" id="cd01894">
    <property type="entry name" value="EngA1"/>
    <property type="match status" value="1"/>
</dbReference>
<dbReference type="Proteomes" id="UP000007014">
    <property type="component" value="Chromosome 3"/>
</dbReference>
<evidence type="ECO:0000256" key="4">
    <source>
        <dbReference type="ARBA" id="ARBA00022737"/>
    </source>
</evidence>
<reference evidence="10 11" key="1">
    <citation type="journal article" date="2004" name="Nature">
        <title>Genome sequence of the ultrasmall unicellular red alga Cyanidioschyzon merolae 10D.</title>
        <authorList>
            <person name="Matsuzaki M."/>
            <person name="Misumi O."/>
            <person name="Shin-i T."/>
            <person name="Maruyama S."/>
            <person name="Takahara M."/>
            <person name="Miyagishima S."/>
            <person name="Mori T."/>
            <person name="Nishida K."/>
            <person name="Yagisawa F."/>
            <person name="Nishida K."/>
            <person name="Yoshida Y."/>
            <person name="Nishimura Y."/>
            <person name="Nakao S."/>
            <person name="Kobayashi T."/>
            <person name="Momoyama Y."/>
            <person name="Higashiyama T."/>
            <person name="Minoda A."/>
            <person name="Sano M."/>
            <person name="Nomoto H."/>
            <person name="Oishi K."/>
            <person name="Hayashi H."/>
            <person name="Ohta F."/>
            <person name="Nishizaka S."/>
            <person name="Haga S."/>
            <person name="Miura S."/>
            <person name="Morishita T."/>
            <person name="Kabeya Y."/>
            <person name="Terasawa K."/>
            <person name="Suzuki Y."/>
            <person name="Ishii Y."/>
            <person name="Asakawa S."/>
            <person name="Takano H."/>
            <person name="Ohta N."/>
            <person name="Kuroiwa H."/>
            <person name="Tanaka K."/>
            <person name="Shimizu N."/>
            <person name="Sugano S."/>
            <person name="Sato N."/>
            <person name="Nozaki H."/>
            <person name="Ogasawara N."/>
            <person name="Kohara Y."/>
            <person name="Kuroiwa T."/>
        </authorList>
    </citation>
    <scope>NUCLEOTIDE SEQUENCE [LARGE SCALE GENOMIC DNA]</scope>
    <source>
        <strain evidence="10 11">10D</strain>
    </source>
</reference>
<name>M1V6J8_CYAM1</name>
<dbReference type="Gene3D" id="3.40.50.300">
    <property type="entry name" value="P-loop containing nucleotide triphosphate hydrolases"/>
    <property type="match status" value="2"/>
</dbReference>
<evidence type="ECO:0000313" key="11">
    <source>
        <dbReference type="Proteomes" id="UP000007014"/>
    </source>
</evidence>
<dbReference type="InterPro" id="IPR015946">
    <property type="entry name" value="KH_dom-like_a/b"/>
</dbReference>
<dbReference type="InterPro" id="IPR032859">
    <property type="entry name" value="KH_dom-like"/>
</dbReference>
<keyword evidence="11" id="KW-1185">Reference proteome</keyword>
<gene>
    <name evidence="10" type="ORF">CYME_CMC059C</name>
</gene>
<dbReference type="InterPro" id="IPR005225">
    <property type="entry name" value="Small_GTP-bd"/>
</dbReference>
<dbReference type="GO" id="GO:0043022">
    <property type="term" value="F:ribosome binding"/>
    <property type="evidence" value="ECO:0007669"/>
    <property type="project" value="TreeGrafter"/>
</dbReference>
<dbReference type="STRING" id="280699.M1V6J8"/>
<organism evidence="10 11">
    <name type="scientific">Cyanidioschyzon merolae (strain NIES-3377 / 10D)</name>
    <name type="common">Unicellular red alga</name>
    <dbReference type="NCBI Taxonomy" id="280699"/>
    <lineage>
        <taxon>Eukaryota</taxon>
        <taxon>Rhodophyta</taxon>
        <taxon>Bangiophyceae</taxon>
        <taxon>Cyanidiales</taxon>
        <taxon>Cyanidiaceae</taxon>
        <taxon>Cyanidioschyzon</taxon>
    </lineage>
</organism>
<keyword evidence="4" id="KW-0677">Repeat</keyword>
<dbReference type="PANTHER" id="PTHR43834">
    <property type="entry name" value="GTPASE DER"/>
    <property type="match status" value="1"/>
</dbReference>
<dbReference type="OrthoDB" id="8954335at2759"/>
<reference evidence="10 11" key="2">
    <citation type="journal article" date="2007" name="BMC Biol.">
        <title>A 100%-complete sequence reveals unusually simple genomic features in the hot-spring red alga Cyanidioschyzon merolae.</title>
        <authorList>
            <person name="Nozaki H."/>
            <person name="Takano H."/>
            <person name="Misumi O."/>
            <person name="Terasawa K."/>
            <person name="Matsuzaki M."/>
            <person name="Maruyama S."/>
            <person name="Nishida K."/>
            <person name="Yagisawa F."/>
            <person name="Yoshida Y."/>
            <person name="Fujiwara T."/>
            <person name="Takio S."/>
            <person name="Tamura K."/>
            <person name="Chung S.J."/>
            <person name="Nakamura S."/>
            <person name="Kuroiwa H."/>
            <person name="Tanaka K."/>
            <person name="Sato N."/>
            <person name="Kuroiwa T."/>
        </authorList>
    </citation>
    <scope>NUCLEOTIDE SEQUENCE [LARGE SCALE GENOMIC DNA]</scope>
    <source>
        <strain evidence="10 11">10D</strain>
    </source>
</reference>
<dbReference type="GeneID" id="16992444"/>
<dbReference type="PRINTS" id="PR00326">
    <property type="entry name" value="GTP1OBG"/>
</dbReference>
<dbReference type="Pfam" id="PF01926">
    <property type="entry name" value="MMR_HSR1"/>
    <property type="match status" value="2"/>
</dbReference>
<dbReference type="InterPro" id="IPR031166">
    <property type="entry name" value="G_ENGA"/>
</dbReference>
<evidence type="ECO:0000256" key="2">
    <source>
        <dbReference type="ARBA" id="ARBA00020953"/>
    </source>
</evidence>
<keyword evidence="6" id="KW-0342">GTP-binding</keyword>
<dbReference type="InterPro" id="IPR003593">
    <property type="entry name" value="AAA+_ATPase"/>
</dbReference>
<feature type="domain" description="EngA-type G" evidence="9">
    <location>
        <begin position="194"/>
        <end position="372"/>
    </location>
</feature>
<dbReference type="EMBL" id="AP006485">
    <property type="protein sequence ID" value="BAM78999.1"/>
    <property type="molecule type" value="Genomic_DNA"/>
</dbReference>
<dbReference type="CDD" id="cd01895">
    <property type="entry name" value="EngA2"/>
    <property type="match status" value="1"/>
</dbReference>
<dbReference type="PROSITE" id="PS51712">
    <property type="entry name" value="G_ENGA"/>
    <property type="match status" value="2"/>
</dbReference>
<dbReference type="GO" id="GO:0005525">
    <property type="term" value="F:GTP binding"/>
    <property type="evidence" value="ECO:0007669"/>
    <property type="project" value="UniProtKB-KW"/>
</dbReference>
<keyword evidence="5" id="KW-0547">Nucleotide-binding</keyword>
<evidence type="ECO:0000256" key="5">
    <source>
        <dbReference type="ARBA" id="ARBA00022741"/>
    </source>
</evidence>
<comment type="similarity">
    <text evidence="1">Belongs to the TRAFAC class TrmE-Era-EngA-EngB-Septin-like GTPase superfamily. EngA (Der) GTPase family.</text>
</comment>
<dbReference type="eggNOG" id="KOG1191">
    <property type="taxonomic scope" value="Eukaryota"/>
</dbReference>
<evidence type="ECO:0000259" key="9">
    <source>
        <dbReference type="PROSITE" id="PS51712"/>
    </source>
</evidence>
<feature type="compositionally biased region" description="Polar residues" evidence="8">
    <location>
        <begin position="124"/>
        <end position="136"/>
    </location>
</feature>
<dbReference type="NCBIfam" id="TIGR03594">
    <property type="entry name" value="GTPase_EngA"/>
    <property type="match status" value="1"/>
</dbReference>
<evidence type="ECO:0000256" key="8">
    <source>
        <dbReference type="SAM" id="MobiDB-lite"/>
    </source>
</evidence>
<proteinExistence type="inferred from homology"/>
<keyword evidence="3" id="KW-0690">Ribosome biogenesis</keyword>
<dbReference type="InterPro" id="IPR027417">
    <property type="entry name" value="P-loop_NTPase"/>
</dbReference>